<reference evidence="4 5" key="1">
    <citation type="submission" date="2019-08" db="EMBL/GenBank/DDBJ databases">
        <authorList>
            <person name="Ye J."/>
        </authorList>
    </citation>
    <scope>NUCLEOTIDE SEQUENCE [LARGE SCALE GENOMIC DNA]</scope>
    <source>
        <strain evidence="4 5">TK008</strain>
    </source>
</reference>
<name>A0A5C6RTZ2_9RHOB</name>
<feature type="domain" description="Carrier" evidence="3">
    <location>
        <begin position="21"/>
        <end position="96"/>
    </location>
</feature>
<dbReference type="InterPro" id="IPR009081">
    <property type="entry name" value="PP-bd_ACP"/>
</dbReference>
<evidence type="ECO:0000313" key="5">
    <source>
        <dbReference type="Proteomes" id="UP000321562"/>
    </source>
</evidence>
<comment type="caution">
    <text evidence="4">The sequence shown here is derived from an EMBL/GenBank/DDBJ whole genome shotgun (WGS) entry which is preliminary data.</text>
</comment>
<organism evidence="4 5">
    <name type="scientific">Paracoccus aurantiacus</name>
    <dbReference type="NCBI Taxonomy" id="2599412"/>
    <lineage>
        <taxon>Bacteria</taxon>
        <taxon>Pseudomonadati</taxon>
        <taxon>Pseudomonadota</taxon>
        <taxon>Alphaproteobacteria</taxon>
        <taxon>Rhodobacterales</taxon>
        <taxon>Paracoccaceae</taxon>
        <taxon>Paracoccus</taxon>
    </lineage>
</organism>
<keyword evidence="5" id="KW-1185">Reference proteome</keyword>
<dbReference type="InterPro" id="IPR036736">
    <property type="entry name" value="ACP-like_sf"/>
</dbReference>
<dbReference type="OrthoDB" id="2455700at2"/>
<dbReference type="PROSITE" id="PS00012">
    <property type="entry name" value="PHOSPHOPANTETHEINE"/>
    <property type="match status" value="1"/>
</dbReference>
<dbReference type="Gene3D" id="1.10.1200.10">
    <property type="entry name" value="ACP-like"/>
    <property type="match status" value="1"/>
</dbReference>
<dbReference type="Proteomes" id="UP000321562">
    <property type="component" value="Unassembled WGS sequence"/>
</dbReference>
<dbReference type="SUPFAM" id="SSF47336">
    <property type="entry name" value="ACP-like"/>
    <property type="match status" value="1"/>
</dbReference>
<keyword evidence="1" id="KW-0596">Phosphopantetheine</keyword>
<dbReference type="InterPro" id="IPR006162">
    <property type="entry name" value="Ppantetheine_attach_site"/>
</dbReference>
<dbReference type="Pfam" id="PF00550">
    <property type="entry name" value="PP-binding"/>
    <property type="match status" value="1"/>
</dbReference>
<evidence type="ECO:0000313" key="4">
    <source>
        <dbReference type="EMBL" id="TXB65683.1"/>
    </source>
</evidence>
<evidence type="ECO:0000259" key="3">
    <source>
        <dbReference type="PROSITE" id="PS50075"/>
    </source>
</evidence>
<dbReference type="PROSITE" id="PS50075">
    <property type="entry name" value="CARRIER"/>
    <property type="match status" value="1"/>
</dbReference>
<sequence length="97" mass="11079">MSVSPTNANWHKHWTHEDTTMNAETDADWLHTRVAEITGEDGPIDPDEDLTLYGLDSMGVMRLVMLLEERGVMLEFDELLGQPTLNAWQALIRQRSN</sequence>
<gene>
    <name evidence="4" type="ORF">FQV27_16665</name>
</gene>
<dbReference type="AlphaFoldDB" id="A0A5C6RTZ2"/>
<proteinExistence type="predicted"/>
<evidence type="ECO:0000256" key="2">
    <source>
        <dbReference type="ARBA" id="ARBA00022553"/>
    </source>
</evidence>
<protein>
    <recommendedName>
        <fullName evidence="3">Carrier domain-containing protein</fullName>
    </recommendedName>
</protein>
<evidence type="ECO:0000256" key="1">
    <source>
        <dbReference type="ARBA" id="ARBA00022450"/>
    </source>
</evidence>
<keyword evidence="2" id="KW-0597">Phosphoprotein</keyword>
<accession>A0A5C6RTZ2</accession>
<dbReference type="EMBL" id="VOPL01000009">
    <property type="protein sequence ID" value="TXB65683.1"/>
    <property type="molecule type" value="Genomic_DNA"/>
</dbReference>